<dbReference type="PRINTS" id="PR00455">
    <property type="entry name" value="HTHTETR"/>
</dbReference>
<name>A0A223V3L0_9FLAO</name>
<dbReference type="PANTHER" id="PTHR47506:SF1">
    <property type="entry name" value="HTH-TYPE TRANSCRIPTIONAL REGULATOR YJDC"/>
    <property type="match status" value="1"/>
</dbReference>
<evidence type="ECO:0000256" key="2">
    <source>
        <dbReference type="ARBA" id="ARBA00023125"/>
    </source>
</evidence>
<dbReference type="InterPro" id="IPR009057">
    <property type="entry name" value="Homeodomain-like_sf"/>
</dbReference>
<dbReference type="Gene3D" id="1.10.357.10">
    <property type="entry name" value="Tetracycline Repressor, domain 2"/>
    <property type="match status" value="1"/>
</dbReference>
<dbReference type="OrthoDB" id="881297at2"/>
<accession>A0A223V3L0</accession>
<keyword evidence="2" id="KW-0238">DNA-binding</keyword>
<evidence type="ECO:0000256" key="1">
    <source>
        <dbReference type="ARBA" id="ARBA00023015"/>
    </source>
</evidence>
<gene>
    <name evidence="4" type="ORF">CJ263_07035</name>
</gene>
<dbReference type="PANTHER" id="PTHR47506">
    <property type="entry name" value="TRANSCRIPTIONAL REGULATORY PROTEIN"/>
    <property type="match status" value="1"/>
</dbReference>
<dbReference type="RefSeq" id="WP_094996616.1">
    <property type="nucleotide sequence ID" value="NZ_BMJL01000006.1"/>
</dbReference>
<evidence type="ECO:0000256" key="3">
    <source>
        <dbReference type="ARBA" id="ARBA00023163"/>
    </source>
</evidence>
<dbReference type="Pfam" id="PF00440">
    <property type="entry name" value="TetR_N"/>
    <property type="match status" value="1"/>
</dbReference>
<dbReference type="Proteomes" id="UP000215244">
    <property type="component" value="Chromosome"/>
</dbReference>
<dbReference type="EMBL" id="CP022957">
    <property type="protein sequence ID" value="ASV29995.1"/>
    <property type="molecule type" value="Genomic_DNA"/>
</dbReference>
<dbReference type="SUPFAM" id="SSF46689">
    <property type="entry name" value="Homeodomain-like"/>
    <property type="match status" value="1"/>
</dbReference>
<evidence type="ECO:0000313" key="5">
    <source>
        <dbReference type="Proteomes" id="UP000215244"/>
    </source>
</evidence>
<proteinExistence type="predicted"/>
<dbReference type="PROSITE" id="PS50977">
    <property type="entry name" value="HTH_TETR_2"/>
    <property type="match status" value="1"/>
</dbReference>
<sequence length="201" mass="23745">MEDKIREKAMEMFLNYGFKSVTMDDLAQAIGISKKTIYAVYQNKTELVEACVMSKFSIMKEGINKIISLKKNPIEEVFEIKQYVMSNLKNQKSSPQYQLTKYYPRIFAKFQKEQWDIMQHCVISNIERGMTLGLYRSDLHVQFIFRIYFAGINYLKDPIIFPSERFSMVFLMESYLEYHLRAIVSPEGLKKLNEIINSNHQ</sequence>
<dbReference type="InterPro" id="IPR036271">
    <property type="entry name" value="Tet_transcr_reg_TetR-rel_C_sf"/>
</dbReference>
<reference evidence="4 5" key="1">
    <citation type="submission" date="2017-08" db="EMBL/GenBank/DDBJ databases">
        <title>The complete genome sequence of Maribacter sp. B1, isolated from deep-sea sediment.</title>
        <authorList>
            <person name="Wu Y.-H."/>
            <person name="Cheng H."/>
            <person name="Xu X.-W."/>
        </authorList>
    </citation>
    <scope>NUCLEOTIDE SEQUENCE [LARGE SCALE GENOMIC DNA]</scope>
    <source>
        <strain evidence="4 5">B1</strain>
    </source>
</reference>
<keyword evidence="3" id="KW-0804">Transcription</keyword>
<dbReference type="KEGG" id="marb:CJ263_07035"/>
<dbReference type="InterPro" id="IPR001647">
    <property type="entry name" value="HTH_TetR"/>
</dbReference>
<organism evidence="4 5">
    <name type="scientific">Maribacter cobaltidurans</name>
    <dbReference type="NCBI Taxonomy" id="1178778"/>
    <lineage>
        <taxon>Bacteria</taxon>
        <taxon>Pseudomonadati</taxon>
        <taxon>Bacteroidota</taxon>
        <taxon>Flavobacteriia</taxon>
        <taxon>Flavobacteriales</taxon>
        <taxon>Flavobacteriaceae</taxon>
        <taxon>Maribacter</taxon>
    </lineage>
</organism>
<keyword evidence="5" id="KW-1185">Reference proteome</keyword>
<dbReference type="GO" id="GO:0003677">
    <property type="term" value="F:DNA binding"/>
    <property type="evidence" value="ECO:0007669"/>
    <property type="project" value="UniProtKB-UniRule"/>
</dbReference>
<keyword evidence="1" id="KW-0805">Transcription regulation</keyword>
<evidence type="ECO:0000313" key="4">
    <source>
        <dbReference type="EMBL" id="ASV29995.1"/>
    </source>
</evidence>
<dbReference type="AlphaFoldDB" id="A0A223V3L0"/>
<protein>
    <submittedName>
        <fullName evidence="4">TetR family transcriptional regulator</fullName>
    </submittedName>
</protein>
<dbReference type="SUPFAM" id="SSF48498">
    <property type="entry name" value="Tetracyclin repressor-like, C-terminal domain"/>
    <property type="match status" value="1"/>
</dbReference>